<protein>
    <submittedName>
        <fullName evidence="1">Uncharacterized protein</fullName>
    </submittedName>
</protein>
<dbReference type="EMBL" id="JABSTQ010011296">
    <property type="protein sequence ID" value="KAG0413072.1"/>
    <property type="molecule type" value="Genomic_DNA"/>
</dbReference>
<dbReference type="Proteomes" id="UP000805193">
    <property type="component" value="Unassembled WGS sequence"/>
</dbReference>
<gene>
    <name evidence="1" type="ORF">HPB47_009784</name>
</gene>
<name>A0AC60P187_IXOPE</name>
<organism evidence="1 2">
    <name type="scientific">Ixodes persulcatus</name>
    <name type="common">Taiga tick</name>
    <dbReference type="NCBI Taxonomy" id="34615"/>
    <lineage>
        <taxon>Eukaryota</taxon>
        <taxon>Metazoa</taxon>
        <taxon>Ecdysozoa</taxon>
        <taxon>Arthropoda</taxon>
        <taxon>Chelicerata</taxon>
        <taxon>Arachnida</taxon>
        <taxon>Acari</taxon>
        <taxon>Parasitiformes</taxon>
        <taxon>Ixodida</taxon>
        <taxon>Ixodoidea</taxon>
        <taxon>Ixodidae</taxon>
        <taxon>Ixodinae</taxon>
        <taxon>Ixodes</taxon>
    </lineage>
</organism>
<accession>A0AC60P187</accession>
<proteinExistence type="predicted"/>
<keyword evidence="2" id="KW-1185">Reference proteome</keyword>
<comment type="caution">
    <text evidence="1">The sequence shown here is derived from an EMBL/GenBank/DDBJ whole genome shotgun (WGS) entry which is preliminary data.</text>
</comment>
<reference evidence="1 2" key="1">
    <citation type="journal article" date="2020" name="Cell">
        <title>Large-Scale Comparative Analyses of Tick Genomes Elucidate Their Genetic Diversity and Vector Capacities.</title>
        <authorList>
            <consortium name="Tick Genome and Microbiome Consortium (TIGMIC)"/>
            <person name="Jia N."/>
            <person name="Wang J."/>
            <person name="Shi W."/>
            <person name="Du L."/>
            <person name="Sun Y."/>
            <person name="Zhan W."/>
            <person name="Jiang J.F."/>
            <person name="Wang Q."/>
            <person name="Zhang B."/>
            <person name="Ji P."/>
            <person name="Bell-Sakyi L."/>
            <person name="Cui X.M."/>
            <person name="Yuan T.T."/>
            <person name="Jiang B.G."/>
            <person name="Yang W.F."/>
            <person name="Lam T.T."/>
            <person name="Chang Q.C."/>
            <person name="Ding S.J."/>
            <person name="Wang X.J."/>
            <person name="Zhu J.G."/>
            <person name="Ruan X.D."/>
            <person name="Zhao L."/>
            <person name="Wei J.T."/>
            <person name="Ye R.Z."/>
            <person name="Que T.C."/>
            <person name="Du C.H."/>
            <person name="Zhou Y.H."/>
            <person name="Cheng J.X."/>
            <person name="Dai P.F."/>
            <person name="Guo W.B."/>
            <person name="Han X.H."/>
            <person name="Huang E.J."/>
            <person name="Li L.F."/>
            <person name="Wei W."/>
            <person name="Gao Y.C."/>
            <person name="Liu J.Z."/>
            <person name="Shao H.Z."/>
            <person name="Wang X."/>
            <person name="Wang C.C."/>
            <person name="Yang T.C."/>
            <person name="Huo Q.B."/>
            <person name="Li W."/>
            <person name="Chen H.Y."/>
            <person name="Chen S.E."/>
            <person name="Zhou L.G."/>
            <person name="Ni X.B."/>
            <person name="Tian J.H."/>
            <person name="Sheng Y."/>
            <person name="Liu T."/>
            <person name="Pan Y.S."/>
            <person name="Xia L.Y."/>
            <person name="Li J."/>
            <person name="Zhao F."/>
            <person name="Cao W.C."/>
        </authorList>
    </citation>
    <scope>NUCLEOTIDE SEQUENCE [LARGE SCALE GENOMIC DNA]</scope>
    <source>
        <strain evidence="1">Iper-2018</strain>
    </source>
</reference>
<evidence type="ECO:0000313" key="2">
    <source>
        <dbReference type="Proteomes" id="UP000805193"/>
    </source>
</evidence>
<evidence type="ECO:0000313" key="1">
    <source>
        <dbReference type="EMBL" id="KAG0413072.1"/>
    </source>
</evidence>
<sequence length="129" mass="13666">MRLAAAGSCQQCLRVRQLGIACSPLSRVGGRPTPFARVPSSASSGAKGPPQQALGASPLPSHTNRPFPRGTVNRSTFHSGQTRRAYNGPGGLPAQSQDTSSVSGRQSFFSKLSSKFSKRFQRAPGPWNQ</sequence>